<comment type="subcellular location">
    <subcellularLocation>
        <location evidence="1">Membrane</location>
    </subcellularLocation>
</comment>
<dbReference type="GO" id="GO:0046933">
    <property type="term" value="F:proton-transporting ATP synthase activity, rotational mechanism"/>
    <property type="evidence" value="ECO:0007669"/>
    <property type="project" value="InterPro"/>
</dbReference>
<keyword evidence="5" id="KW-0472">Membrane</keyword>
<dbReference type="Gene3D" id="3.30.2320.30">
    <property type="entry name" value="ATP synthase, E subunit, C-terminal"/>
    <property type="match status" value="1"/>
</dbReference>
<dbReference type="EMBL" id="MFKI01000019">
    <property type="protein sequence ID" value="OGG39056.1"/>
    <property type="molecule type" value="Genomic_DNA"/>
</dbReference>
<evidence type="ECO:0000256" key="2">
    <source>
        <dbReference type="ARBA" id="ARBA00022448"/>
    </source>
</evidence>
<evidence type="ECO:0000256" key="1">
    <source>
        <dbReference type="ARBA" id="ARBA00004370"/>
    </source>
</evidence>
<keyword evidence="4" id="KW-0406">Ion transport</keyword>
<evidence type="ECO:0000256" key="4">
    <source>
        <dbReference type="ARBA" id="ARBA00023065"/>
    </source>
</evidence>
<gene>
    <name evidence="7" type="ORF">A2127_02655</name>
</gene>
<accession>A0A1F6BQ49</accession>
<keyword evidence="3" id="KW-0375">Hydrogen ion transport</keyword>
<dbReference type="GO" id="GO:0016020">
    <property type="term" value="C:membrane"/>
    <property type="evidence" value="ECO:0007669"/>
    <property type="project" value="UniProtKB-SubCell"/>
</dbReference>
<dbReference type="Pfam" id="PF00213">
    <property type="entry name" value="OSCP"/>
    <property type="match status" value="1"/>
</dbReference>
<organism evidence="7 8">
    <name type="scientific">Candidatus Jorgensenbacteria bacterium GWC1_48_12</name>
    <dbReference type="NCBI Taxonomy" id="1798469"/>
    <lineage>
        <taxon>Bacteria</taxon>
        <taxon>Candidatus Joergenseniibacteriota</taxon>
    </lineage>
</organism>
<sequence length="124" mass="14132">MGKYTPKQYARALYELLSEGSSKNSHTVIRNFVGALRKNNDLSKGGEIMRWFEKIYHEESGKPLVEVSAVDEGARELLSRKIKGEIVFKKDPRIVGGVRIKIGDEMIDNTIKVRLERLREALSK</sequence>
<comment type="caution">
    <text evidence="7">The sequence shown here is derived from an EMBL/GenBank/DDBJ whole genome shotgun (WGS) entry which is preliminary data.</text>
</comment>
<dbReference type="InterPro" id="IPR000711">
    <property type="entry name" value="ATPase_OSCP/dsu"/>
</dbReference>
<evidence type="ECO:0000313" key="7">
    <source>
        <dbReference type="EMBL" id="OGG39056.1"/>
    </source>
</evidence>
<dbReference type="AlphaFoldDB" id="A0A1F6BQ49"/>
<dbReference type="InterPro" id="IPR038495">
    <property type="entry name" value="ATPase_E_C"/>
</dbReference>
<keyword evidence="6" id="KW-0066">ATP synthesis</keyword>
<evidence type="ECO:0000256" key="5">
    <source>
        <dbReference type="ARBA" id="ARBA00023136"/>
    </source>
</evidence>
<protein>
    <submittedName>
        <fullName evidence="7">Uncharacterized protein</fullName>
    </submittedName>
</protein>
<name>A0A1F6BQ49_9BACT</name>
<dbReference type="Proteomes" id="UP000179324">
    <property type="component" value="Unassembled WGS sequence"/>
</dbReference>
<reference evidence="7 8" key="1">
    <citation type="journal article" date="2016" name="Nat. Commun.">
        <title>Thousands of microbial genomes shed light on interconnected biogeochemical processes in an aquifer system.</title>
        <authorList>
            <person name="Anantharaman K."/>
            <person name="Brown C.T."/>
            <person name="Hug L.A."/>
            <person name="Sharon I."/>
            <person name="Castelle C.J."/>
            <person name="Probst A.J."/>
            <person name="Thomas B.C."/>
            <person name="Singh A."/>
            <person name="Wilkins M.J."/>
            <person name="Karaoz U."/>
            <person name="Brodie E.L."/>
            <person name="Williams K.H."/>
            <person name="Hubbard S.S."/>
            <person name="Banfield J.F."/>
        </authorList>
    </citation>
    <scope>NUCLEOTIDE SEQUENCE [LARGE SCALE GENOMIC DNA]</scope>
</reference>
<proteinExistence type="predicted"/>
<evidence type="ECO:0000313" key="8">
    <source>
        <dbReference type="Proteomes" id="UP000179324"/>
    </source>
</evidence>
<keyword evidence="2" id="KW-0813">Transport</keyword>
<dbReference type="SUPFAM" id="SSF160527">
    <property type="entry name" value="V-type ATPase subunit E-like"/>
    <property type="match status" value="1"/>
</dbReference>
<evidence type="ECO:0000256" key="3">
    <source>
        <dbReference type="ARBA" id="ARBA00022781"/>
    </source>
</evidence>
<evidence type="ECO:0000256" key="6">
    <source>
        <dbReference type="ARBA" id="ARBA00023310"/>
    </source>
</evidence>